<dbReference type="PANTHER" id="PTHR11909">
    <property type="entry name" value="CASEIN KINASE-RELATED"/>
    <property type="match status" value="1"/>
</dbReference>
<dbReference type="Proteomes" id="UP000614601">
    <property type="component" value="Unassembled WGS sequence"/>
</dbReference>
<dbReference type="InterPro" id="IPR011009">
    <property type="entry name" value="Kinase-like_dom_sf"/>
</dbReference>
<evidence type="ECO:0000313" key="1">
    <source>
        <dbReference type="EMBL" id="CAD5227404.1"/>
    </source>
</evidence>
<dbReference type="OrthoDB" id="5773790at2759"/>
<organism evidence="1 2">
    <name type="scientific">Bursaphelenchus okinawaensis</name>
    <dbReference type="NCBI Taxonomy" id="465554"/>
    <lineage>
        <taxon>Eukaryota</taxon>
        <taxon>Metazoa</taxon>
        <taxon>Ecdysozoa</taxon>
        <taxon>Nematoda</taxon>
        <taxon>Chromadorea</taxon>
        <taxon>Rhabditida</taxon>
        <taxon>Tylenchina</taxon>
        <taxon>Tylenchomorpha</taxon>
        <taxon>Aphelenchoidea</taxon>
        <taxon>Aphelenchoididae</taxon>
        <taxon>Bursaphelenchus</taxon>
    </lineage>
</organism>
<protein>
    <recommendedName>
        <fullName evidence="3">Protein kinase domain-containing protein</fullName>
    </recommendedName>
</protein>
<dbReference type="Gene3D" id="1.10.510.10">
    <property type="entry name" value="Transferase(Phosphotransferase) domain 1"/>
    <property type="match status" value="1"/>
</dbReference>
<name>A0A811LIC4_9BILA</name>
<dbReference type="EMBL" id="CAJFDH010000006">
    <property type="protein sequence ID" value="CAD5227404.1"/>
    <property type="molecule type" value="Genomic_DNA"/>
</dbReference>
<reference evidence="1" key="1">
    <citation type="submission" date="2020-09" db="EMBL/GenBank/DDBJ databases">
        <authorList>
            <person name="Kikuchi T."/>
        </authorList>
    </citation>
    <scope>NUCLEOTIDE SEQUENCE</scope>
    <source>
        <strain evidence="1">SH1</strain>
    </source>
</reference>
<proteinExistence type="predicted"/>
<evidence type="ECO:0000313" key="2">
    <source>
        <dbReference type="Proteomes" id="UP000614601"/>
    </source>
</evidence>
<sequence>MQAPTASYVDYVIYKEADSTKKSNLPPDKKAQLMRQLRFEKTNNQFTSSVLPKTESQHMMRLCITDNVKDHMQMQREVNLGRMVWTRWRLQTSAVFDKEVSYGSRSPNPRPFFIYEPRGLTLQELLTLSKTNSVDINTARHITVGILHTVRVLHHFGYVHRCVDTTTFGLKKDFNGKILSDAVQCHSLWYARKYRNNKVRRRGPFIGSYLFSSLEAMSGIEQLPNDDMISAMYIFLCLCFGYLPWMKPKTTNGIWNKKSAFQSNPSWFPSRSNVSYNINGIAEAFEAISSYNSLLPNQKIYAKLTEILKKNC</sequence>
<dbReference type="AlphaFoldDB" id="A0A811LIC4"/>
<accession>A0A811LIC4</accession>
<keyword evidence="2" id="KW-1185">Reference proteome</keyword>
<evidence type="ECO:0008006" key="3">
    <source>
        <dbReference type="Google" id="ProtNLM"/>
    </source>
</evidence>
<gene>
    <name evidence="1" type="ORF">BOKJ2_LOCUS12156</name>
</gene>
<comment type="caution">
    <text evidence="1">The sequence shown here is derived from an EMBL/GenBank/DDBJ whole genome shotgun (WGS) entry which is preliminary data.</text>
</comment>
<dbReference type="SUPFAM" id="SSF56112">
    <property type="entry name" value="Protein kinase-like (PK-like)"/>
    <property type="match status" value="1"/>
</dbReference>
<dbReference type="InterPro" id="IPR050235">
    <property type="entry name" value="CK1_Ser-Thr_kinase"/>
</dbReference>
<dbReference type="EMBL" id="CAJFCW020000006">
    <property type="protein sequence ID" value="CAG9123173.1"/>
    <property type="molecule type" value="Genomic_DNA"/>
</dbReference>
<dbReference type="Proteomes" id="UP000783686">
    <property type="component" value="Unassembled WGS sequence"/>
</dbReference>